<organism evidence="2 3">
    <name type="scientific">Kushneria phosphatilytica</name>
    <dbReference type="NCBI Taxonomy" id="657387"/>
    <lineage>
        <taxon>Bacteria</taxon>
        <taxon>Pseudomonadati</taxon>
        <taxon>Pseudomonadota</taxon>
        <taxon>Gammaproteobacteria</taxon>
        <taxon>Oceanospirillales</taxon>
        <taxon>Halomonadaceae</taxon>
        <taxon>Kushneria</taxon>
    </lineage>
</organism>
<dbReference type="PANTHER" id="PTHR43543">
    <property type="entry name" value="MALONIC SEMIALDEHYDE REDUCTASE RUTE-RELATED"/>
    <property type="match status" value="1"/>
</dbReference>
<dbReference type="EC" id="1.-.-.-" evidence="1"/>
<dbReference type="STRING" id="657387.BH688_00115"/>
<dbReference type="GO" id="GO:0016491">
    <property type="term" value="F:oxidoreductase activity"/>
    <property type="evidence" value="ECO:0007669"/>
    <property type="project" value="UniProtKB-UniRule"/>
</dbReference>
<keyword evidence="1" id="KW-0288">FMN</keyword>
<dbReference type="HAMAP" id="MF_01204">
    <property type="entry name" value="Oxidoreductase_RutE_HadB"/>
    <property type="match status" value="1"/>
</dbReference>
<sequence length="195" mass="21489">MKTLPQAALEQLFLDARSLHEFTDEPVEESTLRELYDIARMGPTSMNCQPARIVFVTTDAARQRLAECVAEGNRSKVLGAPVVAIVAWDSRFFDFLPTQFPVFDAKPMYENNAALAEETAFRNSSMQGGYLIMAARALGLSCGPMSGFDKEAVNAEFFPDGRYRVNFLCNLGVGKPESAHPRGPRLSFDEAASII</sequence>
<dbReference type="CDD" id="cd02148">
    <property type="entry name" value="RutE-like"/>
    <property type="match status" value="1"/>
</dbReference>
<dbReference type="OrthoDB" id="9784375at2"/>
<keyword evidence="1" id="KW-0520">NAD</keyword>
<dbReference type="PANTHER" id="PTHR43543:SF1">
    <property type="entry name" value="MALONIC SEMIALDEHYDE REDUCTASE RUTE-RELATED"/>
    <property type="match status" value="1"/>
</dbReference>
<comment type="similarity">
    <text evidence="1">Belongs to the nitroreductase family. HadB/RutE subfamily.</text>
</comment>
<comment type="cofactor">
    <cofactor evidence="1">
        <name>FMN</name>
        <dbReference type="ChEBI" id="CHEBI:58210"/>
    </cofactor>
</comment>
<proteinExistence type="inferred from homology"/>
<evidence type="ECO:0000256" key="1">
    <source>
        <dbReference type="HAMAP-Rule" id="MF_01204"/>
    </source>
</evidence>
<dbReference type="AlphaFoldDB" id="A0A1S1P180"/>
<gene>
    <name evidence="2" type="ORF">FY550_03860</name>
</gene>
<protein>
    <recommendedName>
        <fullName evidence="1">Putative NADH dehydrogenase/NAD(P)H nitroreductase FY550_03860</fullName>
        <ecNumber evidence="1">1.-.-.-</ecNumber>
    </recommendedName>
</protein>
<reference evidence="2 3" key="1">
    <citation type="submission" date="2019-08" db="EMBL/GenBank/DDBJ databases">
        <title>Complete genome sequence of Kushneria sp. YCWA18, a halophilic phosphate-solubilizing bacterium isolated from Daqiao saltern in China.</title>
        <authorList>
            <person name="Du G.-X."/>
            <person name="Qu L.-Y."/>
        </authorList>
    </citation>
    <scope>NUCLEOTIDE SEQUENCE [LARGE SCALE GENOMIC DNA]</scope>
    <source>
        <strain evidence="2 3">YCWA18</strain>
    </source>
</reference>
<dbReference type="Pfam" id="PF00881">
    <property type="entry name" value="Nitroreductase"/>
    <property type="match status" value="1"/>
</dbReference>
<dbReference type="RefSeq" id="WP_070975746.1">
    <property type="nucleotide sequence ID" value="NZ_CP043420.1"/>
</dbReference>
<dbReference type="SUPFAM" id="SSF55469">
    <property type="entry name" value="FMN-dependent nitroreductase-like"/>
    <property type="match status" value="1"/>
</dbReference>
<dbReference type="Gene3D" id="3.40.109.10">
    <property type="entry name" value="NADH Oxidase"/>
    <property type="match status" value="1"/>
</dbReference>
<dbReference type="InterPro" id="IPR000415">
    <property type="entry name" value="Nitroreductase-like"/>
</dbReference>
<name>A0A1S1P180_9GAMM</name>
<dbReference type="InterPro" id="IPR050461">
    <property type="entry name" value="Nitroreductase_HadB/RutE"/>
</dbReference>
<dbReference type="InterPro" id="IPR023936">
    <property type="entry name" value="RutE-like"/>
</dbReference>
<dbReference type="NCBIfam" id="NF003768">
    <property type="entry name" value="PRK05365.1"/>
    <property type="match status" value="1"/>
</dbReference>
<accession>A0A1S1P180</accession>
<dbReference type="KEGG" id="kuy:FY550_03860"/>
<dbReference type="Proteomes" id="UP000322553">
    <property type="component" value="Chromosome"/>
</dbReference>
<keyword evidence="3" id="KW-1185">Reference proteome</keyword>
<dbReference type="EMBL" id="CP043420">
    <property type="protein sequence ID" value="QEL10358.1"/>
    <property type="molecule type" value="Genomic_DNA"/>
</dbReference>
<keyword evidence="1" id="KW-0285">Flavoprotein</keyword>
<keyword evidence="1" id="KW-0521">NADP</keyword>
<evidence type="ECO:0000313" key="3">
    <source>
        <dbReference type="Proteomes" id="UP000322553"/>
    </source>
</evidence>
<evidence type="ECO:0000313" key="2">
    <source>
        <dbReference type="EMBL" id="QEL10358.1"/>
    </source>
</evidence>
<keyword evidence="1 2" id="KW-0560">Oxidoreductase</keyword>
<dbReference type="InterPro" id="IPR029479">
    <property type="entry name" value="Nitroreductase"/>
</dbReference>